<evidence type="ECO:0000313" key="9">
    <source>
        <dbReference type="RefSeq" id="XP_026291343.1"/>
    </source>
</evidence>
<dbReference type="GeneID" id="113215892"/>
<evidence type="ECO:0000256" key="5">
    <source>
        <dbReference type="PROSITE-ProRule" id="PRU00042"/>
    </source>
</evidence>
<dbReference type="PANTHER" id="PTHR24379">
    <property type="entry name" value="KRAB AND ZINC FINGER DOMAIN-CONTAINING"/>
    <property type="match status" value="1"/>
</dbReference>
<keyword evidence="1" id="KW-0479">Metal-binding</keyword>
<evidence type="ECO:0000256" key="4">
    <source>
        <dbReference type="ARBA" id="ARBA00022833"/>
    </source>
</evidence>
<gene>
    <name evidence="9" type="primary">LOC113215892</name>
</gene>
<dbReference type="GO" id="GO:0008270">
    <property type="term" value="F:zinc ion binding"/>
    <property type="evidence" value="ECO:0007669"/>
    <property type="project" value="UniProtKB-KW"/>
</dbReference>
<feature type="domain" description="C2H2-type" evidence="7">
    <location>
        <begin position="340"/>
        <end position="368"/>
    </location>
</feature>
<dbReference type="SMART" id="SM00355">
    <property type="entry name" value="ZnF_C2H2"/>
    <property type="match status" value="4"/>
</dbReference>
<name>A0A6J1TDL3_FRAOC</name>
<dbReference type="PROSITE" id="PS00028">
    <property type="entry name" value="ZINC_FINGER_C2H2_1"/>
    <property type="match status" value="2"/>
</dbReference>
<dbReference type="OrthoDB" id="7950901at2759"/>
<sequence>MKPLWELEEAGGRTSLRGHFVYYTNPMSLNYMDENDPLEDDEDYEDVDAWSPAPSSSAAASPTPPAVDPLMTPVVSRAASPSASAPRRSPRKGAAAVQVKTEPGPSRLPGRHACCVPGAPCDAHSDAVANVIAQFLPQPTRPPRNGHGVARARRLGTIAKKAKPSKATKFRRQKQPLAPADSEGEAAKSNKKSFNNRPQPLVLHEDDTSRRFRCRRCKGLVEGGDRALLDHWRRKHLAVGARLDPSQITAHELNEQLAQNVLDLPRKTLMKTYRGPGGYRCPVCSKVITMVQRLRTHVYCHMENPPENFVCKVCPTRTTFYEYSGMWRHYLQWHKNAKPYACEFCDQSFKLPSLLNDHVRKYHKDKVILKGTSYIKK</sequence>
<dbReference type="RefSeq" id="XP_026291343.1">
    <property type="nucleotide sequence ID" value="XM_026435558.2"/>
</dbReference>
<feature type="region of interest" description="Disordered" evidence="6">
    <location>
        <begin position="161"/>
        <end position="201"/>
    </location>
</feature>
<evidence type="ECO:0000256" key="2">
    <source>
        <dbReference type="ARBA" id="ARBA00022737"/>
    </source>
</evidence>
<feature type="compositionally biased region" description="Low complexity" evidence="6">
    <location>
        <begin position="51"/>
        <end position="61"/>
    </location>
</feature>
<dbReference type="SUPFAM" id="SSF57667">
    <property type="entry name" value="beta-beta-alpha zinc fingers"/>
    <property type="match status" value="1"/>
</dbReference>
<evidence type="ECO:0000256" key="6">
    <source>
        <dbReference type="SAM" id="MobiDB-lite"/>
    </source>
</evidence>
<dbReference type="PROSITE" id="PS50157">
    <property type="entry name" value="ZINC_FINGER_C2H2_2"/>
    <property type="match status" value="2"/>
</dbReference>
<dbReference type="InterPro" id="IPR013087">
    <property type="entry name" value="Znf_C2H2_type"/>
</dbReference>
<organism evidence="8 9">
    <name type="scientific">Frankliniella occidentalis</name>
    <name type="common">Western flower thrips</name>
    <name type="synonym">Euthrips occidentalis</name>
    <dbReference type="NCBI Taxonomy" id="133901"/>
    <lineage>
        <taxon>Eukaryota</taxon>
        <taxon>Metazoa</taxon>
        <taxon>Ecdysozoa</taxon>
        <taxon>Arthropoda</taxon>
        <taxon>Hexapoda</taxon>
        <taxon>Insecta</taxon>
        <taxon>Pterygota</taxon>
        <taxon>Neoptera</taxon>
        <taxon>Paraneoptera</taxon>
        <taxon>Thysanoptera</taxon>
        <taxon>Terebrantia</taxon>
        <taxon>Thripoidea</taxon>
        <taxon>Thripidae</taxon>
        <taxon>Frankliniella</taxon>
    </lineage>
</organism>
<protein>
    <submittedName>
        <fullName evidence="9">Myc-associated zinc finger protein-like</fullName>
    </submittedName>
</protein>
<dbReference type="AlphaFoldDB" id="A0A6J1TDL3"/>
<dbReference type="KEGG" id="foc:113215892"/>
<keyword evidence="8" id="KW-1185">Reference proteome</keyword>
<dbReference type="Proteomes" id="UP000504606">
    <property type="component" value="Unplaced"/>
</dbReference>
<proteinExistence type="predicted"/>
<feature type="compositionally biased region" description="Acidic residues" evidence="6">
    <location>
        <begin position="33"/>
        <end position="48"/>
    </location>
</feature>
<evidence type="ECO:0000256" key="1">
    <source>
        <dbReference type="ARBA" id="ARBA00022723"/>
    </source>
</evidence>
<keyword evidence="4" id="KW-0862">Zinc</keyword>
<dbReference type="InterPro" id="IPR036236">
    <property type="entry name" value="Znf_C2H2_sf"/>
</dbReference>
<evidence type="ECO:0000256" key="3">
    <source>
        <dbReference type="ARBA" id="ARBA00022771"/>
    </source>
</evidence>
<keyword evidence="2" id="KW-0677">Repeat</keyword>
<feature type="domain" description="C2H2-type" evidence="7">
    <location>
        <begin position="279"/>
        <end position="306"/>
    </location>
</feature>
<evidence type="ECO:0000313" key="8">
    <source>
        <dbReference type="Proteomes" id="UP000504606"/>
    </source>
</evidence>
<feature type="compositionally biased region" description="Low complexity" evidence="6">
    <location>
        <begin position="73"/>
        <end position="87"/>
    </location>
</feature>
<feature type="compositionally biased region" description="Basic residues" evidence="6">
    <location>
        <begin position="161"/>
        <end position="174"/>
    </location>
</feature>
<dbReference type="PANTHER" id="PTHR24379:SF126">
    <property type="entry name" value="LD25880P"/>
    <property type="match status" value="1"/>
</dbReference>
<keyword evidence="3 5" id="KW-0863">Zinc-finger</keyword>
<feature type="region of interest" description="Disordered" evidence="6">
    <location>
        <begin position="31"/>
        <end position="108"/>
    </location>
</feature>
<evidence type="ECO:0000259" key="7">
    <source>
        <dbReference type="PROSITE" id="PS50157"/>
    </source>
</evidence>
<reference evidence="9" key="1">
    <citation type="submission" date="2025-08" db="UniProtKB">
        <authorList>
            <consortium name="RefSeq"/>
        </authorList>
    </citation>
    <scope>IDENTIFICATION</scope>
    <source>
        <tissue evidence="9">Whole organism</tissue>
    </source>
</reference>
<dbReference type="Gene3D" id="3.30.160.60">
    <property type="entry name" value="Classic Zinc Finger"/>
    <property type="match status" value="2"/>
</dbReference>
<accession>A0A6J1TDL3</accession>